<evidence type="ECO:0000256" key="2">
    <source>
        <dbReference type="ARBA" id="ARBA00023186"/>
    </source>
</evidence>
<dbReference type="EMBL" id="CP022163">
    <property type="protein sequence ID" value="ATB28823.1"/>
    <property type="molecule type" value="Genomic_DNA"/>
</dbReference>
<dbReference type="InterPro" id="IPR002669">
    <property type="entry name" value="UreD"/>
</dbReference>
<keyword evidence="4" id="KW-1185">Reference proteome</keyword>
<proteinExistence type="inferred from homology"/>
<keyword evidence="2" id="KW-0143">Chaperone</keyword>
<comment type="similarity">
    <text evidence="1">Belongs to the UreD family.</text>
</comment>
<reference evidence="3 4" key="1">
    <citation type="submission" date="2017-06" db="EMBL/GenBank/DDBJ databases">
        <authorList>
            <person name="Kim H.J."/>
            <person name="Triplett B.A."/>
        </authorList>
    </citation>
    <scope>NUCLEOTIDE SEQUENCE [LARGE SCALE GENOMIC DNA]</scope>
    <source>
        <strain evidence="3 4">DSM 14713</strain>
    </source>
</reference>
<dbReference type="PANTHER" id="PTHR33643">
    <property type="entry name" value="UREASE ACCESSORY PROTEIN D"/>
    <property type="match status" value="1"/>
</dbReference>
<evidence type="ECO:0000313" key="3">
    <source>
        <dbReference type="EMBL" id="ATB28823.1"/>
    </source>
</evidence>
<name>A0A250IC62_9BACT</name>
<dbReference type="Pfam" id="PF01774">
    <property type="entry name" value="UreD"/>
    <property type="match status" value="1"/>
</dbReference>
<protein>
    <submittedName>
        <fullName evidence="3">Urease accessory protein UreD</fullName>
    </submittedName>
</protein>
<dbReference type="GO" id="GO:0016151">
    <property type="term" value="F:nickel cation binding"/>
    <property type="evidence" value="ECO:0007669"/>
    <property type="project" value="InterPro"/>
</dbReference>
<dbReference type="Proteomes" id="UP000217289">
    <property type="component" value="Chromosome"/>
</dbReference>
<organism evidence="3 4">
    <name type="scientific">Melittangium boletus DSM 14713</name>
    <dbReference type="NCBI Taxonomy" id="1294270"/>
    <lineage>
        <taxon>Bacteria</taxon>
        <taxon>Pseudomonadati</taxon>
        <taxon>Myxococcota</taxon>
        <taxon>Myxococcia</taxon>
        <taxon>Myxococcales</taxon>
        <taxon>Cystobacterineae</taxon>
        <taxon>Archangiaceae</taxon>
        <taxon>Melittangium</taxon>
    </lineage>
</organism>
<evidence type="ECO:0000313" key="4">
    <source>
        <dbReference type="Proteomes" id="UP000217289"/>
    </source>
</evidence>
<dbReference type="AlphaFoldDB" id="A0A250IC62"/>
<accession>A0A250IC62</accession>
<evidence type="ECO:0000256" key="1">
    <source>
        <dbReference type="ARBA" id="ARBA00007177"/>
    </source>
</evidence>
<gene>
    <name evidence="3" type="ORF">MEBOL_002272</name>
</gene>
<dbReference type="HAMAP" id="MF_01384">
    <property type="entry name" value="UreD"/>
    <property type="match status" value="1"/>
</dbReference>
<dbReference type="KEGG" id="mbd:MEBOL_002272"/>
<dbReference type="PANTHER" id="PTHR33643:SF1">
    <property type="entry name" value="UREASE ACCESSORY PROTEIN D"/>
    <property type="match status" value="1"/>
</dbReference>
<sequence>MIQREHTFPAMASTPRREGSARLVFERVGPRTVVSTALAHSPLRLLTPRNHGHAAWVYTSSLGGGLVEGDRLHLDIEVAPGASALLSSQGSTRVYRSPRGCRSEVVARVGEGGLLALVPDPTVCFTGAHFTQCQEVQLAPGASLVLMDLVNAGRSANGERWAFTHFSSSLRVHQEGRALFDERWLLDPAHGPLPERLGRFDALATVLLVGPAFAAAREALSAQVGRLPVIPRAGLVCSVSPLGPEGLVLRAAATSAEALLRSAREWLGFLPGLLGDDPWARRA</sequence>